<organism evidence="6 7">
    <name type="scientific">Bifidobacterium mellis</name>
    <dbReference type="NCBI Taxonomy" id="1293823"/>
    <lineage>
        <taxon>Bacteria</taxon>
        <taxon>Bacillati</taxon>
        <taxon>Actinomycetota</taxon>
        <taxon>Actinomycetes</taxon>
        <taxon>Bifidobacteriales</taxon>
        <taxon>Bifidobacteriaceae</taxon>
        <taxon>Bifidobacterium</taxon>
    </lineage>
</organism>
<dbReference type="PANTHER" id="PTHR22683:SF1">
    <property type="entry name" value="TYPE VII SECRETION SYSTEM PROTEIN ESSC"/>
    <property type="match status" value="1"/>
</dbReference>
<evidence type="ECO:0000313" key="7">
    <source>
        <dbReference type="Proteomes" id="UP000033567"/>
    </source>
</evidence>
<dbReference type="InterPro" id="IPR027417">
    <property type="entry name" value="P-loop_NTPase"/>
</dbReference>
<proteinExistence type="predicted"/>
<dbReference type="SUPFAM" id="SSF52540">
    <property type="entry name" value="P-loop containing nucleoside triphosphate hydrolases"/>
    <property type="match status" value="2"/>
</dbReference>
<protein>
    <recommendedName>
        <fullName evidence="5">FtsK domain-containing protein</fullName>
    </recommendedName>
</protein>
<evidence type="ECO:0000259" key="5">
    <source>
        <dbReference type="PROSITE" id="PS50901"/>
    </source>
</evidence>
<keyword evidence="2 3" id="KW-0067">ATP-binding</keyword>
<gene>
    <name evidence="6" type="ORF">JF70_04010</name>
</gene>
<dbReference type="CDD" id="cd01127">
    <property type="entry name" value="TrwB_TraG_TraD_VirD4"/>
    <property type="match status" value="1"/>
</dbReference>
<dbReference type="SMART" id="SM00382">
    <property type="entry name" value="AAA"/>
    <property type="match status" value="3"/>
</dbReference>
<dbReference type="PANTHER" id="PTHR22683">
    <property type="entry name" value="SPORULATION PROTEIN RELATED"/>
    <property type="match status" value="1"/>
</dbReference>
<dbReference type="Proteomes" id="UP000033567">
    <property type="component" value="Unassembled WGS sequence"/>
</dbReference>
<dbReference type="PATRIC" id="fig|1684.5.peg.419"/>
<dbReference type="EMBL" id="JWMF01000003">
    <property type="protein sequence ID" value="KJY52309.1"/>
    <property type="molecule type" value="Genomic_DNA"/>
</dbReference>
<evidence type="ECO:0000256" key="4">
    <source>
        <dbReference type="SAM" id="Coils"/>
    </source>
</evidence>
<reference evidence="6 7" key="1">
    <citation type="submission" date="2014-12" db="EMBL/GenBank/DDBJ databases">
        <title>Comparative genomics of the lactic acid bacteria isolated from the honey bee gut.</title>
        <authorList>
            <person name="Ellegaard K.M."/>
            <person name="Tamarit D."/>
            <person name="Javelind E."/>
            <person name="Olofsson T."/>
            <person name="Andersson S.G."/>
            <person name="Vasquez A."/>
        </authorList>
    </citation>
    <scope>NUCLEOTIDE SEQUENCE [LARGE SCALE GENOMIC DNA]</scope>
    <source>
        <strain evidence="6 7">Bin7</strain>
    </source>
</reference>
<dbReference type="GO" id="GO:0005524">
    <property type="term" value="F:ATP binding"/>
    <property type="evidence" value="ECO:0007669"/>
    <property type="project" value="UniProtKB-UniRule"/>
</dbReference>
<dbReference type="InterPro" id="IPR003593">
    <property type="entry name" value="AAA+_ATPase"/>
</dbReference>
<evidence type="ECO:0000256" key="3">
    <source>
        <dbReference type="PROSITE-ProRule" id="PRU00289"/>
    </source>
</evidence>
<dbReference type="Gene3D" id="3.40.50.300">
    <property type="entry name" value="P-loop containing nucleotide triphosphate hydrolases"/>
    <property type="match status" value="4"/>
</dbReference>
<evidence type="ECO:0000256" key="1">
    <source>
        <dbReference type="ARBA" id="ARBA00022741"/>
    </source>
</evidence>
<accession>A0A0F4L260</accession>
<keyword evidence="7" id="KW-1185">Reference proteome</keyword>
<dbReference type="PROSITE" id="PS50901">
    <property type="entry name" value="FTSK"/>
    <property type="match status" value="2"/>
</dbReference>
<feature type="domain" description="FtsK" evidence="5">
    <location>
        <begin position="661"/>
        <end position="853"/>
    </location>
</feature>
<keyword evidence="4" id="KW-0175">Coiled coil</keyword>
<feature type="coiled-coil region" evidence="4">
    <location>
        <begin position="297"/>
        <end position="324"/>
    </location>
</feature>
<sequence length="1523" mass="166789">MKGLVNIHDARSQARFTAYFDVPGDSSLADLLPSLAGFTEGATGRKVDVGIDGRRVDPRLSIDQVGLHEGSWISLLCEGATIVDPRVRPADDPAAVQLRFLSGFNAGAIYDVLPGILRISSLMDPEKVSISADFLLDVHPDGRLMVVPNIREGAVVKVGFLRRPKRQLHSDVWLDGHELIEPTELHYGQELVLPECIISVTKGHPDSVPVDKEDSPGHWLYTRPPKIRNEVRNRRYTLPGSPTRPDKAPIPILSTLLPFAMSVGMAVILKNYSYLAFGIMSPVMMIASYFSGNNGMRKKYKAQVKRYEQSRDRIKEQAKHALEEEVSDVRAEYPDPTALLDLCASHSAQLWNRRATDDSWLGLRIGTGDVKSHVSMEMPDNLDFERVKTWQLHHFPVVVNLPAAGCLGCTGEQAVIFPTVQWIVAQMAALHSDRDLSIYLLSPRSRKQQEGGRPAPIPAQIDWSFAQWLPQLVPQQGQNAVRTLATGIEDIAMRISELIAMLDDRKELMHSQSMQKWAGPSVVVVMEHAHVLRSMPGTIRLLKEGPLVGMYMLCVEIDERLLPEECQTVVTGEAGQLKVRSNVSDDVNDIMPDLVTQQWLDALSLSLAPLEDGSPDESQSAIPSQSRLLDLLKLTPTPEEIEARWALQPRSTFCTIGESVDGPFGLDIAKDGPHGLIAGTTGSGKSELLQSLVASLAVANRPESLNFVLVDYKGGAAFKDCVKLPHTVGMVTDLDNHLVTRALVSLGAELNYREHLLALAGAKDLDDYMDFRELRPDLTEIPRLLIIIDEFASLARELPDFVTGLVNIAQRGRSLGIHLLLATQRPGGVVSPEIRANTNLRIALRMTDDSESQDVIDAKDASLISKSTPGRAVVRLGSNSLVPFQSARVGGRYIDPNDKAGTKTEKPFVRVLSFPQIGQPAPARPKSKENKGDVSVTDLMKLVESICEVAKDEGIPQQRQPWLPALTDEIGLDDLPDSEDGDAQAGLRVPFAIGDYPKLQKQSTVFLDMATFGNLFIIGTSRSGKTTALRTIAFSTCKKYAPTKVQVYCIDGGNGGLAPLTALPNVGVVALRSETQKIERLLNKVERVLKARSATLSKGGYSNIDEFNRGLDQDHEEEALPHMLVMLDSWDGYNSTFESYDSGSLITRMQNLMREGPSVGVHFILSGDRSLLSGRMTLLADSKIMLRLVDKTDYSEIGIPAKEVPDKMADGRGYQSVDDAEIQIAQIRRGEVGQQESEAIRTAGVALATGRDAGLSRSRLPFNVEQLPDEISFDQVYALVKESGSLDNGLLPLGIGGEDNDLIAYDPVATPILPIFGGMQSGKTTLLIWLANMALSAGYHLVIAAPKDNALRRFEGVPGVVRLFTTPADLTQENLEPYARNGDEKALESNTETGFKGNLLVFDDCQLLKEIPASEWMQNLVGSLSKSDASCIFAGDIIDFPQGFGNWGSSMKKIKQGVLIRPEEMLNADLIGARLKRSQFSSDMPQGRGFARLGTTTVSVQFPEPGSELTFPFQPHMKGDDIP</sequence>
<dbReference type="RefSeq" id="WP_052690689.1">
    <property type="nucleotide sequence ID" value="NZ_KQ033885.1"/>
</dbReference>
<dbReference type="InterPro" id="IPR050206">
    <property type="entry name" value="FtsK/SpoIIIE/SftA"/>
</dbReference>
<dbReference type="GO" id="GO:0003677">
    <property type="term" value="F:DNA binding"/>
    <property type="evidence" value="ECO:0007669"/>
    <property type="project" value="InterPro"/>
</dbReference>
<name>A0A0F4L260_9BIFI</name>
<feature type="binding site" evidence="3">
    <location>
        <begin position="1019"/>
        <end position="1026"/>
    </location>
    <ligand>
        <name>ATP</name>
        <dbReference type="ChEBI" id="CHEBI:30616"/>
    </ligand>
</feature>
<keyword evidence="1 3" id="KW-0547">Nucleotide-binding</keyword>
<feature type="domain" description="FtsK" evidence="5">
    <location>
        <begin position="1002"/>
        <end position="1199"/>
    </location>
</feature>
<evidence type="ECO:0000256" key="2">
    <source>
        <dbReference type="ARBA" id="ARBA00022840"/>
    </source>
</evidence>
<dbReference type="Pfam" id="PF01580">
    <property type="entry name" value="FtsK_SpoIIIE"/>
    <property type="match status" value="2"/>
</dbReference>
<dbReference type="InterPro" id="IPR002543">
    <property type="entry name" value="FtsK_dom"/>
</dbReference>
<comment type="caution">
    <text evidence="6">The sequence shown here is derived from an EMBL/GenBank/DDBJ whole genome shotgun (WGS) entry which is preliminary data.</text>
</comment>
<feature type="binding site" evidence="3">
    <location>
        <begin position="679"/>
        <end position="686"/>
    </location>
    <ligand>
        <name>ATP</name>
        <dbReference type="ChEBI" id="CHEBI:30616"/>
    </ligand>
</feature>
<evidence type="ECO:0000313" key="6">
    <source>
        <dbReference type="EMBL" id="KJY52309.1"/>
    </source>
</evidence>